<accession>A0A8S1EGG1</accession>
<feature type="compositionally biased region" description="Basic and acidic residues" evidence="1">
    <location>
        <begin position="279"/>
        <end position="292"/>
    </location>
</feature>
<proteinExistence type="predicted"/>
<protein>
    <submittedName>
        <fullName evidence="2">Uncharacterized protein</fullName>
    </submittedName>
</protein>
<feature type="region of interest" description="Disordered" evidence="1">
    <location>
        <begin position="29"/>
        <end position="75"/>
    </location>
</feature>
<sequence>MVRTYAFNASMQSEQREIQRNAFNAFRSQISHNYGPSDPPQESYKPEKPPYQHSNSVNSEPVQEMSGSNQPMAPLPVSDLQFSPFHSPYIDPVGSIVGLRLLYIDGKLAYVPVEPQINMMINQQFGPLLGRPPLNHTDIFYSRENLSKINNNNTLSPQSVPQKNISNYNTVNMSSNVQNTVDRRNSDYTTLKQGNNMNYSPAPMKPYGSMPNLAQRQPLSTQEQHKLELQMQIEENKRRKELERQKELELEQREIRKWEEYQARLRREEELEKEKLREKARAAERRSQKIYEEQLEQQRYAKQHQQPRNSYRTKEPSREISRREPSPPHHESYREYSYDYENRPPSRNERYSKPARRRQDSVETQVIRSDRSERPDSSQPRAVEWWEKKPSWQERTESRRSAVIPTLRGKPPAAPSSSGSRRGYDPSASVQDHQSRAASRSTSRSSTPFDTSLQQELESPPSNSERSAPKKPTAFTISA</sequence>
<evidence type="ECO:0000256" key="1">
    <source>
        <dbReference type="SAM" id="MobiDB-lite"/>
    </source>
</evidence>
<reference evidence="2 3" key="1">
    <citation type="submission" date="2020-04" db="EMBL/GenBank/DDBJ databases">
        <authorList>
            <person name="Laetsch R D."/>
            <person name="Stevens L."/>
            <person name="Kumar S."/>
            <person name="Blaxter L. M."/>
        </authorList>
    </citation>
    <scope>NUCLEOTIDE SEQUENCE [LARGE SCALE GENOMIC DNA]</scope>
</reference>
<feature type="compositionally biased region" description="Basic and acidic residues" evidence="1">
    <location>
        <begin position="384"/>
        <end position="400"/>
    </location>
</feature>
<feature type="compositionally biased region" description="Polar residues" evidence="1">
    <location>
        <begin position="448"/>
        <end position="466"/>
    </location>
</feature>
<organism evidence="2 3">
    <name type="scientific">Caenorhabditis bovis</name>
    <dbReference type="NCBI Taxonomy" id="2654633"/>
    <lineage>
        <taxon>Eukaryota</taxon>
        <taxon>Metazoa</taxon>
        <taxon>Ecdysozoa</taxon>
        <taxon>Nematoda</taxon>
        <taxon>Chromadorea</taxon>
        <taxon>Rhabditida</taxon>
        <taxon>Rhabditina</taxon>
        <taxon>Rhabditomorpha</taxon>
        <taxon>Rhabditoidea</taxon>
        <taxon>Rhabditidae</taxon>
        <taxon>Peloderinae</taxon>
        <taxon>Caenorhabditis</taxon>
    </lineage>
</organism>
<feature type="region of interest" description="Disordered" evidence="1">
    <location>
        <begin position="188"/>
        <end position="224"/>
    </location>
</feature>
<feature type="compositionally biased region" description="Basic and acidic residues" evidence="1">
    <location>
        <begin position="312"/>
        <end position="361"/>
    </location>
</feature>
<dbReference type="Proteomes" id="UP000494206">
    <property type="component" value="Unassembled WGS sequence"/>
</dbReference>
<dbReference type="EMBL" id="CADEPM010000002">
    <property type="protein sequence ID" value="CAB3399840.1"/>
    <property type="molecule type" value="Genomic_DNA"/>
</dbReference>
<evidence type="ECO:0000313" key="2">
    <source>
        <dbReference type="EMBL" id="CAB3399840.1"/>
    </source>
</evidence>
<feature type="compositionally biased region" description="Low complexity" evidence="1">
    <location>
        <begin position="436"/>
        <end position="447"/>
    </location>
</feature>
<comment type="caution">
    <text evidence="2">The sequence shown here is derived from an EMBL/GenBank/DDBJ whole genome shotgun (WGS) entry which is preliminary data.</text>
</comment>
<feature type="compositionally biased region" description="Polar residues" evidence="1">
    <location>
        <begin position="52"/>
        <end position="71"/>
    </location>
</feature>
<feature type="compositionally biased region" description="Polar residues" evidence="1">
    <location>
        <begin position="212"/>
        <end position="222"/>
    </location>
</feature>
<keyword evidence="3" id="KW-1185">Reference proteome</keyword>
<feature type="region of interest" description="Disordered" evidence="1">
    <location>
        <begin position="279"/>
        <end position="479"/>
    </location>
</feature>
<name>A0A8S1EGG1_9PELO</name>
<feature type="compositionally biased region" description="Polar residues" evidence="1">
    <location>
        <begin position="188"/>
        <end position="199"/>
    </location>
</feature>
<gene>
    <name evidence="2" type="ORF">CBOVIS_LOCUS2899</name>
</gene>
<feature type="compositionally biased region" description="Low complexity" evidence="1">
    <location>
        <begin position="408"/>
        <end position="421"/>
    </location>
</feature>
<dbReference type="OrthoDB" id="5838615at2759"/>
<evidence type="ECO:0000313" key="3">
    <source>
        <dbReference type="Proteomes" id="UP000494206"/>
    </source>
</evidence>
<dbReference type="AlphaFoldDB" id="A0A8S1EGG1"/>